<evidence type="ECO:0000313" key="2">
    <source>
        <dbReference type="Proteomes" id="UP000266118"/>
    </source>
</evidence>
<protein>
    <submittedName>
        <fullName evidence="1">Uncharacterized protein</fullName>
    </submittedName>
</protein>
<name>A0A386HQZ7_9BACT</name>
<evidence type="ECO:0000313" key="1">
    <source>
        <dbReference type="EMBL" id="AYD48193.1"/>
    </source>
</evidence>
<dbReference type="AlphaFoldDB" id="A0A386HQZ7"/>
<proteinExistence type="predicted"/>
<dbReference type="Proteomes" id="UP000266118">
    <property type="component" value="Chromosome"/>
</dbReference>
<dbReference type="KEGG" id="ark:D6B99_11655"/>
<sequence>MRKINIKIGKLIEKIEVKETGSCEEVERKITDAILNAVSFGASLDEKENKETCRISKIEIVEKYHFDDDKTFGPVKKIERTIYWDGEEIYKEITEPMRKSFSPLGNFMEWILFKRNPESNADGCKVCKNVRKPFGFLRKVFGK</sequence>
<dbReference type="EMBL" id="CP032489">
    <property type="protein sequence ID" value="AYD48193.1"/>
    <property type="molecule type" value="Genomic_DNA"/>
</dbReference>
<organism evidence="1 2">
    <name type="scientific">Arachidicoccus soli</name>
    <dbReference type="NCBI Taxonomy" id="2341117"/>
    <lineage>
        <taxon>Bacteria</taxon>
        <taxon>Pseudomonadati</taxon>
        <taxon>Bacteroidota</taxon>
        <taxon>Chitinophagia</taxon>
        <taxon>Chitinophagales</taxon>
        <taxon>Chitinophagaceae</taxon>
        <taxon>Arachidicoccus</taxon>
    </lineage>
</organism>
<gene>
    <name evidence="1" type="ORF">D6B99_11655</name>
</gene>
<dbReference type="RefSeq" id="WP_119988566.1">
    <property type="nucleotide sequence ID" value="NZ_CP032489.1"/>
</dbReference>
<reference evidence="1 2" key="1">
    <citation type="submission" date="2018-09" db="EMBL/GenBank/DDBJ databases">
        <title>Arachidicoccus sp. nov., a bacterium isolated from soil.</title>
        <authorList>
            <person name="Weon H.-Y."/>
            <person name="Kwon S.-W."/>
            <person name="Lee S.A."/>
        </authorList>
    </citation>
    <scope>NUCLEOTIDE SEQUENCE [LARGE SCALE GENOMIC DNA]</scope>
    <source>
        <strain evidence="1 2">KIS59-12</strain>
    </source>
</reference>
<keyword evidence="2" id="KW-1185">Reference proteome</keyword>
<accession>A0A386HQZ7</accession>